<protein>
    <submittedName>
        <fullName evidence="1">Uncharacterized protein</fullName>
    </submittedName>
</protein>
<gene>
    <name evidence="1" type="ORF">UFOVP814_42</name>
</gene>
<name>A0A6J5NVU9_9CAUD</name>
<sequence length="136" mass="14158">MSLELAINENTQAVKALAELMLKLTSGAVQVTTQTIEAAKSATPKAEAKAETKDAKTEAKAEAKAAKVEAKTEAAPAQVKTDTAAVTYDDVKKAILAYQTANGREATINALNSFGAAKGTDLKPEQYAEALALFTA</sequence>
<reference evidence="1" key="1">
    <citation type="submission" date="2020-04" db="EMBL/GenBank/DDBJ databases">
        <authorList>
            <person name="Chiriac C."/>
            <person name="Salcher M."/>
            <person name="Ghai R."/>
            <person name="Kavagutti S V."/>
        </authorList>
    </citation>
    <scope>NUCLEOTIDE SEQUENCE</scope>
</reference>
<accession>A0A6J5NVU9</accession>
<organism evidence="1">
    <name type="scientific">uncultured Caudovirales phage</name>
    <dbReference type="NCBI Taxonomy" id="2100421"/>
    <lineage>
        <taxon>Viruses</taxon>
        <taxon>Duplodnaviria</taxon>
        <taxon>Heunggongvirae</taxon>
        <taxon>Uroviricota</taxon>
        <taxon>Caudoviricetes</taxon>
        <taxon>Peduoviridae</taxon>
        <taxon>Maltschvirus</taxon>
        <taxon>Maltschvirus maltsch</taxon>
    </lineage>
</organism>
<proteinExistence type="predicted"/>
<dbReference type="EMBL" id="LR796746">
    <property type="protein sequence ID" value="CAB4163629.1"/>
    <property type="molecule type" value="Genomic_DNA"/>
</dbReference>
<evidence type="ECO:0000313" key="1">
    <source>
        <dbReference type="EMBL" id="CAB4163629.1"/>
    </source>
</evidence>